<keyword evidence="5 14" id="KW-0276">Fatty acid metabolism</keyword>
<gene>
    <name evidence="14" type="primary">fabH</name>
    <name evidence="17" type="ORF">EDD79_10046</name>
</gene>
<organism evidence="17 18">
    <name type="scientific">Serpentinicella alkaliphila</name>
    <dbReference type="NCBI Taxonomy" id="1734049"/>
    <lineage>
        <taxon>Bacteria</taxon>
        <taxon>Bacillati</taxon>
        <taxon>Bacillota</taxon>
        <taxon>Clostridia</taxon>
        <taxon>Peptostreptococcales</taxon>
        <taxon>Natronincolaceae</taxon>
        <taxon>Serpentinicella</taxon>
    </lineage>
</organism>
<evidence type="ECO:0000259" key="15">
    <source>
        <dbReference type="Pfam" id="PF08541"/>
    </source>
</evidence>
<dbReference type="GO" id="GO:0033818">
    <property type="term" value="F:beta-ketoacyl-acyl-carrier-protein synthase III activity"/>
    <property type="evidence" value="ECO:0007669"/>
    <property type="project" value="UniProtKB-UniRule"/>
</dbReference>
<dbReference type="EMBL" id="SLYC01000004">
    <property type="protein sequence ID" value="TCQ05825.1"/>
    <property type="molecule type" value="Genomic_DNA"/>
</dbReference>
<dbReference type="HAMAP" id="MF_01815">
    <property type="entry name" value="FabH"/>
    <property type="match status" value="1"/>
</dbReference>
<dbReference type="PANTHER" id="PTHR43091">
    <property type="entry name" value="3-OXOACYL-[ACYL-CARRIER-PROTEIN] SYNTHASE"/>
    <property type="match status" value="1"/>
</dbReference>
<dbReference type="Proteomes" id="UP000295504">
    <property type="component" value="Unassembled WGS sequence"/>
</dbReference>
<keyword evidence="8 14" id="KW-0511">Multifunctional enzyme</keyword>
<dbReference type="OrthoDB" id="9815506at2"/>
<feature type="active site" evidence="14">
    <location>
        <position position="117"/>
    </location>
</feature>
<dbReference type="AlphaFoldDB" id="A0A4R2TWG7"/>
<evidence type="ECO:0000256" key="6">
    <source>
        <dbReference type="ARBA" id="ARBA00023098"/>
    </source>
</evidence>
<keyword evidence="7 14" id="KW-0275">Fatty acid biosynthesis</keyword>
<keyword evidence="6 14" id="KW-0443">Lipid metabolism</keyword>
<sequence length="333" mass="35830">MLTNFIDVGIVGTGSYLPKRIMTNKDMEQIVETSDEWIRTRTGIEERRVLEDELATSDMATEAARIALEDAKLSAEDIDLIIVGTCTPDMPFPATACIVQANLGAKKAAAFDVETACSGFLYALTIGEQFIKTGFYKNVLVIGAETLTRILDWKDRNTCVIFGDGAGAVVLQGVDKGYGILSSHLGADGANGGFLTQPAGGARMPATLETVENRLHTIQMDGSEVFKFAVRAMGKASMKVLEDSNLSLEDIDLLIPHQANVRIIDAAAKRLKLTDDKVYVNLNRVGNMSAASVPVALDEANKKGLIKKGDIVLLVAFGGGLTWGSSIMRWAKQ</sequence>
<evidence type="ECO:0000259" key="16">
    <source>
        <dbReference type="Pfam" id="PF08545"/>
    </source>
</evidence>
<dbReference type="PANTHER" id="PTHR43091:SF1">
    <property type="entry name" value="BETA-KETOACYL-[ACYL-CARRIER-PROTEIN] SYNTHASE III, CHLOROPLASTIC"/>
    <property type="match status" value="1"/>
</dbReference>
<name>A0A4R2TWG7_9FIRM</name>
<feature type="domain" description="Beta-ketoacyl-[acyl-carrier-protein] synthase III N-terminal" evidence="16">
    <location>
        <begin position="111"/>
        <end position="189"/>
    </location>
</feature>
<feature type="active site" evidence="14">
    <location>
        <position position="287"/>
    </location>
</feature>
<evidence type="ECO:0000256" key="3">
    <source>
        <dbReference type="ARBA" id="ARBA00022516"/>
    </source>
</evidence>
<feature type="active site" evidence="14">
    <location>
        <position position="257"/>
    </location>
</feature>
<comment type="caution">
    <text evidence="17">The sequence shown here is derived from an EMBL/GenBank/DDBJ whole genome shotgun (WGS) entry which is preliminary data.</text>
</comment>
<comment type="subcellular location">
    <subcellularLocation>
        <location evidence="14">Cytoplasm</location>
    </subcellularLocation>
</comment>
<dbReference type="RefSeq" id="WP_132847566.1">
    <property type="nucleotide sequence ID" value="NZ_CP058648.1"/>
</dbReference>
<dbReference type="CDD" id="cd00830">
    <property type="entry name" value="KAS_III"/>
    <property type="match status" value="1"/>
</dbReference>
<keyword evidence="4 14" id="KW-0808">Transferase</keyword>
<keyword evidence="18" id="KW-1185">Reference proteome</keyword>
<keyword evidence="14" id="KW-0963">Cytoplasm</keyword>
<dbReference type="NCBIfam" id="NF006829">
    <property type="entry name" value="PRK09352.1"/>
    <property type="match status" value="1"/>
</dbReference>
<dbReference type="GO" id="GO:0004315">
    <property type="term" value="F:3-oxoacyl-[acyl-carrier-protein] synthase activity"/>
    <property type="evidence" value="ECO:0007669"/>
    <property type="project" value="InterPro"/>
</dbReference>
<comment type="catalytic activity">
    <reaction evidence="11">
        <text>(2S)-2-methylbutanoyl-CoA + malonyl-[ACP] + H(+) = (4S)-4-methyl-3-oxohexanoyl-[ACP] + CO2 + CoA</text>
        <dbReference type="Rhea" id="RHEA:42276"/>
        <dbReference type="Rhea" id="RHEA-COMP:9623"/>
        <dbReference type="Rhea" id="RHEA-COMP:17148"/>
        <dbReference type="ChEBI" id="CHEBI:15378"/>
        <dbReference type="ChEBI" id="CHEBI:16526"/>
        <dbReference type="ChEBI" id="CHEBI:57287"/>
        <dbReference type="ChEBI" id="CHEBI:78449"/>
        <dbReference type="ChEBI" id="CHEBI:88166"/>
        <dbReference type="ChEBI" id="CHEBI:167462"/>
        <dbReference type="EC" id="2.3.1.300"/>
    </reaction>
    <physiologicalReaction direction="left-to-right" evidence="11">
        <dbReference type="Rhea" id="RHEA:42277"/>
    </physiologicalReaction>
</comment>
<keyword evidence="9 14" id="KW-0012">Acyltransferase</keyword>
<evidence type="ECO:0000256" key="10">
    <source>
        <dbReference type="ARBA" id="ARBA00051096"/>
    </source>
</evidence>
<evidence type="ECO:0000256" key="11">
    <source>
        <dbReference type="ARBA" id="ARBA00052407"/>
    </source>
</evidence>
<keyword evidence="3 14" id="KW-0444">Lipid biosynthesis</keyword>
<comment type="catalytic activity">
    <reaction evidence="12">
        <text>2-methylpropanoyl-CoA + malonyl-[ACP] + H(+) = 4-methyl-3-oxopentanoyl-[ACP] + CO2 + CoA</text>
        <dbReference type="Rhea" id="RHEA:42268"/>
        <dbReference type="Rhea" id="RHEA-COMP:9623"/>
        <dbReference type="Rhea" id="RHEA-COMP:9940"/>
        <dbReference type="ChEBI" id="CHEBI:15378"/>
        <dbReference type="ChEBI" id="CHEBI:16526"/>
        <dbReference type="ChEBI" id="CHEBI:57287"/>
        <dbReference type="ChEBI" id="CHEBI:57338"/>
        <dbReference type="ChEBI" id="CHEBI:78449"/>
        <dbReference type="ChEBI" id="CHEBI:78820"/>
        <dbReference type="EC" id="2.3.1.300"/>
    </reaction>
    <physiologicalReaction direction="left-to-right" evidence="12">
        <dbReference type="Rhea" id="RHEA:42269"/>
    </physiologicalReaction>
</comment>
<evidence type="ECO:0000313" key="18">
    <source>
        <dbReference type="Proteomes" id="UP000295504"/>
    </source>
</evidence>
<dbReference type="InterPro" id="IPR013751">
    <property type="entry name" value="ACP_syn_III_N"/>
</dbReference>
<reference evidence="17 18" key="1">
    <citation type="submission" date="2019-03" db="EMBL/GenBank/DDBJ databases">
        <title>Genomic Encyclopedia of Type Strains, Phase IV (KMG-IV): sequencing the most valuable type-strain genomes for metagenomic binning, comparative biology and taxonomic classification.</title>
        <authorList>
            <person name="Goeker M."/>
        </authorList>
    </citation>
    <scope>NUCLEOTIDE SEQUENCE [LARGE SCALE GENOMIC DNA]</scope>
    <source>
        <strain evidence="17 18">DSM 100013</strain>
    </source>
</reference>
<dbReference type="InterPro" id="IPR013747">
    <property type="entry name" value="ACP_syn_III_C"/>
</dbReference>
<comment type="pathway">
    <text evidence="1 14">Lipid metabolism; fatty acid biosynthesis.</text>
</comment>
<dbReference type="SUPFAM" id="SSF53901">
    <property type="entry name" value="Thiolase-like"/>
    <property type="match status" value="1"/>
</dbReference>
<dbReference type="Pfam" id="PF08541">
    <property type="entry name" value="ACP_syn_III_C"/>
    <property type="match status" value="1"/>
</dbReference>
<dbReference type="UniPathway" id="UPA00094"/>
<dbReference type="InterPro" id="IPR004655">
    <property type="entry name" value="FabH"/>
</dbReference>
<evidence type="ECO:0000313" key="17">
    <source>
        <dbReference type="EMBL" id="TCQ05825.1"/>
    </source>
</evidence>
<proteinExistence type="inferred from homology"/>
<evidence type="ECO:0000256" key="9">
    <source>
        <dbReference type="ARBA" id="ARBA00023315"/>
    </source>
</evidence>
<accession>A0A4R2TWG7</accession>
<comment type="domain">
    <text evidence="14">The last Arg residue of the ACP-binding site is essential for the weak association between ACP/AcpP and FabH.</text>
</comment>
<dbReference type="FunFam" id="3.40.47.10:FF:000004">
    <property type="entry name" value="3-oxoacyl-[acyl-carrier-protein] synthase 3"/>
    <property type="match status" value="1"/>
</dbReference>
<comment type="subunit">
    <text evidence="14">Homodimer.</text>
</comment>
<evidence type="ECO:0000256" key="2">
    <source>
        <dbReference type="ARBA" id="ARBA00008642"/>
    </source>
</evidence>
<comment type="catalytic activity">
    <reaction evidence="13">
        <text>3-methylbutanoyl-CoA + malonyl-[ACP] + H(+) = 5-methyl-3-oxohexanoyl-[ACP] + CO2 + CoA</text>
        <dbReference type="Rhea" id="RHEA:42272"/>
        <dbReference type="Rhea" id="RHEA-COMP:9623"/>
        <dbReference type="Rhea" id="RHEA-COMP:9941"/>
        <dbReference type="ChEBI" id="CHEBI:15378"/>
        <dbReference type="ChEBI" id="CHEBI:16526"/>
        <dbReference type="ChEBI" id="CHEBI:57287"/>
        <dbReference type="ChEBI" id="CHEBI:57345"/>
        <dbReference type="ChEBI" id="CHEBI:78449"/>
        <dbReference type="ChEBI" id="CHEBI:78822"/>
        <dbReference type="EC" id="2.3.1.300"/>
    </reaction>
    <physiologicalReaction direction="left-to-right" evidence="13">
        <dbReference type="Rhea" id="RHEA:42273"/>
    </physiologicalReaction>
</comment>
<evidence type="ECO:0000256" key="7">
    <source>
        <dbReference type="ARBA" id="ARBA00023160"/>
    </source>
</evidence>
<dbReference type="Gene3D" id="3.40.47.10">
    <property type="match status" value="1"/>
</dbReference>
<evidence type="ECO:0000256" key="14">
    <source>
        <dbReference type="HAMAP-Rule" id="MF_01815"/>
    </source>
</evidence>
<dbReference type="InterPro" id="IPR016039">
    <property type="entry name" value="Thiolase-like"/>
</dbReference>
<comment type="similarity">
    <text evidence="2 14">Belongs to the thiolase-like superfamily. FabH family.</text>
</comment>
<evidence type="ECO:0000256" key="8">
    <source>
        <dbReference type="ARBA" id="ARBA00023268"/>
    </source>
</evidence>
<protein>
    <recommendedName>
        <fullName evidence="14">Beta-ketoacyl-[acyl-carrier-protein] synthase III</fullName>
        <shortName evidence="14">Beta-ketoacyl-ACP synthase III</shortName>
        <shortName evidence="14">KAS III</shortName>
        <ecNumber evidence="14">2.3.1.180</ecNumber>
    </recommendedName>
    <alternativeName>
        <fullName evidence="14">3-oxoacyl-[acyl-carrier-protein] synthase 3</fullName>
    </alternativeName>
    <alternativeName>
        <fullName evidence="14">3-oxoacyl-[acyl-carrier-protein] synthase III</fullName>
    </alternativeName>
</protein>
<comment type="catalytic activity">
    <reaction evidence="10">
        <text>malonyl-[ACP] + acetyl-CoA + H(+) = 3-oxobutanoyl-[ACP] + CO2 + CoA</text>
        <dbReference type="Rhea" id="RHEA:12080"/>
        <dbReference type="Rhea" id="RHEA-COMP:9623"/>
        <dbReference type="Rhea" id="RHEA-COMP:9625"/>
        <dbReference type="ChEBI" id="CHEBI:15378"/>
        <dbReference type="ChEBI" id="CHEBI:16526"/>
        <dbReference type="ChEBI" id="CHEBI:57287"/>
        <dbReference type="ChEBI" id="CHEBI:57288"/>
        <dbReference type="ChEBI" id="CHEBI:78449"/>
        <dbReference type="ChEBI" id="CHEBI:78450"/>
        <dbReference type="EC" id="2.3.1.180"/>
    </reaction>
    <physiologicalReaction direction="left-to-right" evidence="10">
        <dbReference type="Rhea" id="RHEA:12081"/>
    </physiologicalReaction>
</comment>
<dbReference type="GO" id="GO:0005737">
    <property type="term" value="C:cytoplasm"/>
    <property type="evidence" value="ECO:0007669"/>
    <property type="project" value="UniProtKB-SubCell"/>
</dbReference>
<comment type="function">
    <text evidence="14">Catalyzes the condensation reaction of fatty acid synthesis by the addition to an acyl acceptor of two carbons from malonyl-ACP. Catalyzes the first condensation reaction which initiates fatty acid synthesis and may therefore play a role in governing the total rate of fatty acid production. Possesses both acetoacetyl-ACP synthase and acetyl transacylase activities. Its substrate specificity determines the biosynthesis of branched-chain and/or straight-chain of fatty acids.</text>
</comment>
<evidence type="ECO:0000256" key="4">
    <source>
        <dbReference type="ARBA" id="ARBA00022679"/>
    </source>
</evidence>
<feature type="region of interest" description="ACP-binding" evidence="14">
    <location>
        <begin position="258"/>
        <end position="262"/>
    </location>
</feature>
<dbReference type="NCBIfam" id="TIGR00747">
    <property type="entry name" value="fabH"/>
    <property type="match status" value="1"/>
</dbReference>
<dbReference type="GO" id="GO:0006633">
    <property type="term" value="P:fatty acid biosynthetic process"/>
    <property type="evidence" value="ECO:0007669"/>
    <property type="project" value="UniProtKB-UniRule"/>
</dbReference>
<feature type="domain" description="Beta-ketoacyl-[acyl-carrier-protein] synthase III C-terminal" evidence="15">
    <location>
        <begin position="241"/>
        <end position="330"/>
    </location>
</feature>
<evidence type="ECO:0000256" key="13">
    <source>
        <dbReference type="ARBA" id="ARBA00052985"/>
    </source>
</evidence>
<evidence type="ECO:0000256" key="1">
    <source>
        <dbReference type="ARBA" id="ARBA00005194"/>
    </source>
</evidence>
<dbReference type="EC" id="2.3.1.180" evidence="14"/>
<evidence type="ECO:0000256" key="12">
    <source>
        <dbReference type="ARBA" id="ARBA00052467"/>
    </source>
</evidence>
<evidence type="ECO:0000256" key="5">
    <source>
        <dbReference type="ARBA" id="ARBA00022832"/>
    </source>
</evidence>
<dbReference type="Pfam" id="PF08545">
    <property type="entry name" value="ACP_syn_III"/>
    <property type="match status" value="1"/>
</dbReference>